<dbReference type="RefSeq" id="WP_014794241.1">
    <property type="nucleotide sequence ID" value="NC_018017.1"/>
</dbReference>
<keyword evidence="3" id="KW-1185">Reference proteome</keyword>
<gene>
    <name evidence="2" type="ordered locus">Desde_2421</name>
</gene>
<dbReference type="STRING" id="756499.Desde_2421"/>
<keyword evidence="1" id="KW-0732">Signal</keyword>
<protein>
    <submittedName>
        <fullName evidence="2">Uncharacterized protein</fullName>
    </submittedName>
</protein>
<feature type="chain" id="PRO_5003685064" evidence="1">
    <location>
        <begin position="22"/>
        <end position="191"/>
    </location>
</feature>
<reference evidence="2 3" key="2">
    <citation type="journal article" date="2015" name="J. Bacteriol.">
        <title>Genomic, proteomic, and biochemical analysis of the organohalide respiratory pathway in Desulfitobacterium dehalogenans.</title>
        <authorList>
            <person name="Kruse T."/>
            <person name="van de Pas B.A."/>
            <person name="Atteia A."/>
            <person name="Krab K."/>
            <person name="Hagen W.R."/>
            <person name="Goodwin L."/>
            <person name="Chain P."/>
            <person name="Boeren S."/>
            <person name="Maphosa F."/>
            <person name="Schraa G."/>
            <person name="de Vos W.M."/>
            <person name="van der Oost J."/>
            <person name="Smidt H."/>
            <person name="Stams A.J."/>
        </authorList>
    </citation>
    <scope>NUCLEOTIDE SEQUENCE [LARGE SCALE GENOMIC DNA]</scope>
    <source>
        <strain evidence="3">ATCC 51507 / DSM 9161 / JW/IU-DC1</strain>
    </source>
</reference>
<name>I4A9X2_DESDJ</name>
<dbReference type="AlphaFoldDB" id="I4A9X2"/>
<dbReference type="Proteomes" id="UP000006053">
    <property type="component" value="Chromosome"/>
</dbReference>
<proteinExistence type="predicted"/>
<evidence type="ECO:0000313" key="2">
    <source>
        <dbReference type="EMBL" id="AFM00757.1"/>
    </source>
</evidence>
<dbReference type="EMBL" id="CP003348">
    <property type="protein sequence ID" value="AFM00757.1"/>
    <property type="molecule type" value="Genomic_DNA"/>
</dbReference>
<evidence type="ECO:0000313" key="3">
    <source>
        <dbReference type="Proteomes" id="UP000006053"/>
    </source>
</evidence>
<evidence type="ECO:0000256" key="1">
    <source>
        <dbReference type="SAM" id="SignalP"/>
    </source>
</evidence>
<reference evidence="3" key="1">
    <citation type="submission" date="2012-06" db="EMBL/GenBank/DDBJ databases">
        <title>Complete sequence of Desulfitobacterium dehalogenans ATCC 51507.</title>
        <authorList>
            <person name="Lucas S."/>
            <person name="Han J."/>
            <person name="Lapidus A."/>
            <person name="Cheng J.-F."/>
            <person name="Goodwin L."/>
            <person name="Pitluck S."/>
            <person name="Peters L."/>
            <person name="Ovchinnikova G."/>
            <person name="Teshima H."/>
            <person name="Detter J.C."/>
            <person name="Han C."/>
            <person name="Tapia R."/>
            <person name="Land M."/>
            <person name="Hauser L."/>
            <person name="Kyrpides N."/>
            <person name="Ivanova N."/>
            <person name="Pagani I."/>
            <person name="Kruse T."/>
            <person name="de Vos W.M."/>
            <person name="Smidt H."/>
            <person name="Woyke T."/>
        </authorList>
    </citation>
    <scope>NUCLEOTIDE SEQUENCE [LARGE SCALE GENOMIC DNA]</scope>
    <source>
        <strain evidence="3">ATCC 51507 / DSM 9161 / JW/IU-DC1</strain>
    </source>
</reference>
<accession>I4A9X2</accession>
<sequence length="191" mass="21192" precursor="true">MKKILILVLLVCMTLLLGCSADVKSSSQKQTTITSKVDKETGENYFNITADELHAMIDETLVGANYDKLTGGEEKIDKTGGKETKRRSYYPFEREAGGLLSISQNTNDDGVTRITIVGNADYLKEEDFKKMYFLMGVLMGTIDPDKSEEITDGLRLFDSPYTNRLEGAEGANGDYIYQVDNGSIVFTIKPL</sequence>
<feature type="signal peptide" evidence="1">
    <location>
        <begin position="1"/>
        <end position="21"/>
    </location>
</feature>
<dbReference type="PROSITE" id="PS51257">
    <property type="entry name" value="PROKAR_LIPOPROTEIN"/>
    <property type="match status" value="1"/>
</dbReference>
<dbReference type="KEGG" id="ddh:Desde_2421"/>
<dbReference type="HOGENOM" id="CLU_1419433_0_0_9"/>
<organism evidence="2 3">
    <name type="scientific">Desulfitobacterium dehalogenans (strain ATCC 51507 / DSM 9161 / JW/IU-DC1)</name>
    <dbReference type="NCBI Taxonomy" id="756499"/>
    <lineage>
        <taxon>Bacteria</taxon>
        <taxon>Bacillati</taxon>
        <taxon>Bacillota</taxon>
        <taxon>Clostridia</taxon>
        <taxon>Eubacteriales</taxon>
        <taxon>Desulfitobacteriaceae</taxon>
        <taxon>Desulfitobacterium</taxon>
    </lineage>
</organism>